<dbReference type="Proteomes" id="UP001205311">
    <property type="component" value="Unassembled WGS sequence"/>
</dbReference>
<organism evidence="1 2">
    <name type="scientific">Streptoalloteichus tenebrarius (strain ATCC 17920 / DSM 40477 / JCM 4838 / CBS 697.72 / NBRC 16177 / NCIMB 11028 / NRRL B-12390 / A12253. 1 / ISP 5477)</name>
    <name type="common">Streptomyces tenebrarius</name>
    <dbReference type="NCBI Taxonomy" id="1933"/>
    <lineage>
        <taxon>Bacteria</taxon>
        <taxon>Bacillati</taxon>
        <taxon>Actinomycetota</taxon>
        <taxon>Actinomycetes</taxon>
        <taxon>Pseudonocardiales</taxon>
        <taxon>Pseudonocardiaceae</taxon>
        <taxon>Streptoalloteichus</taxon>
    </lineage>
</organism>
<keyword evidence="2" id="KW-1185">Reference proteome</keyword>
<accession>A0ABT1HVK9</accession>
<name>A0ABT1HVK9_STRSD</name>
<comment type="caution">
    <text evidence="1">The sequence shown here is derived from an EMBL/GenBank/DDBJ whole genome shotgun (WGS) entry which is preliminary data.</text>
</comment>
<gene>
    <name evidence="1" type="ORF">LX15_003269</name>
</gene>
<reference evidence="1 2" key="1">
    <citation type="submission" date="2022-06" db="EMBL/GenBank/DDBJ databases">
        <title>Genomic Encyclopedia of Archaeal and Bacterial Type Strains, Phase II (KMG-II): from individual species to whole genera.</title>
        <authorList>
            <person name="Goeker M."/>
        </authorList>
    </citation>
    <scope>NUCLEOTIDE SEQUENCE [LARGE SCALE GENOMIC DNA]</scope>
    <source>
        <strain evidence="1 2">DSM 40477</strain>
    </source>
</reference>
<protein>
    <submittedName>
        <fullName evidence="1">Uncharacterized protein</fullName>
    </submittedName>
</protein>
<dbReference type="EMBL" id="JAMTCP010000017">
    <property type="protein sequence ID" value="MCP2259564.1"/>
    <property type="molecule type" value="Genomic_DNA"/>
</dbReference>
<evidence type="ECO:0000313" key="1">
    <source>
        <dbReference type="EMBL" id="MCP2259564.1"/>
    </source>
</evidence>
<sequence>MAAVYAHRKDFSNSEKTSVNGHPGLRVEKFSKTCGLYVGTSDTQLLLVDVAVLRDVKPEYRDHCAFIEKVAGMVLSNLPPAS</sequence>
<proteinExistence type="predicted"/>
<evidence type="ECO:0000313" key="2">
    <source>
        <dbReference type="Proteomes" id="UP001205311"/>
    </source>
</evidence>